<feature type="region of interest" description="Disordered" evidence="9">
    <location>
        <begin position="3012"/>
        <end position="3033"/>
    </location>
</feature>
<feature type="repeat" description="CSPG" evidence="8">
    <location>
        <begin position="1349"/>
        <end position="1441"/>
    </location>
</feature>
<feature type="repeat" description="CSPG" evidence="8">
    <location>
        <begin position="993"/>
        <end position="1095"/>
    </location>
</feature>
<dbReference type="Pfam" id="PF16184">
    <property type="entry name" value="Cadherin_3"/>
    <property type="match status" value="11"/>
</dbReference>
<evidence type="ECO:0000256" key="9">
    <source>
        <dbReference type="SAM" id="MobiDB-lite"/>
    </source>
</evidence>
<feature type="repeat" description="CSPG" evidence="8">
    <location>
        <begin position="634"/>
        <end position="741"/>
    </location>
</feature>
<dbReference type="GO" id="GO:0007154">
    <property type="term" value="P:cell communication"/>
    <property type="evidence" value="ECO:0007669"/>
    <property type="project" value="InterPro"/>
</dbReference>
<dbReference type="GO" id="GO:0016020">
    <property type="term" value="C:membrane"/>
    <property type="evidence" value="ECO:0007669"/>
    <property type="project" value="InterPro"/>
</dbReference>
<keyword evidence="7" id="KW-0325">Glycoprotein</keyword>
<feature type="repeat" description="CSPG" evidence="8">
    <location>
        <begin position="488"/>
        <end position="609"/>
    </location>
</feature>
<keyword evidence="3 11" id="KW-0732">Signal</keyword>
<dbReference type="InterPro" id="IPR003644">
    <property type="entry name" value="Calx_beta"/>
</dbReference>
<dbReference type="PANTHER" id="PTHR45739">
    <property type="entry name" value="MATRIX PROTEIN, PUTATIVE-RELATED"/>
    <property type="match status" value="1"/>
</dbReference>
<name>A0A3M6UPL5_POCDA</name>
<feature type="repeat" description="CSPG" evidence="8">
    <location>
        <begin position="379"/>
        <end position="467"/>
    </location>
</feature>
<keyword evidence="10" id="KW-1133">Transmembrane helix</keyword>
<evidence type="ECO:0000256" key="8">
    <source>
        <dbReference type="PROSITE-ProRule" id="PRU01201"/>
    </source>
</evidence>
<keyword evidence="6" id="KW-0130">Cell adhesion</keyword>
<dbReference type="GO" id="GO:0007155">
    <property type="term" value="P:cell adhesion"/>
    <property type="evidence" value="ECO:0007669"/>
    <property type="project" value="UniProtKB-KW"/>
</dbReference>
<keyword evidence="10" id="KW-0472">Membrane</keyword>
<dbReference type="GO" id="GO:0009653">
    <property type="term" value="P:anatomical structure morphogenesis"/>
    <property type="evidence" value="ECO:0007669"/>
    <property type="project" value="TreeGrafter"/>
</dbReference>
<gene>
    <name evidence="13" type="ORF">pdam_00001730</name>
</gene>
<dbReference type="GO" id="GO:0046872">
    <property type="term" value="F:metal ion binding"/>
    <property type="evidence" value="ECO:0007669"/>
    <property type="project" value="UniProtKB-KW"/>
</dbReference>
<accession>A0A3M6UPL5</accession>
<comment type="similarity">
    <text evidence="1">Belongs to the FRAS1 family.</text>
</comment>
<dbReference type="InterPro" id="IPR039005">
    <property type="entry name" value="CSPG_rpt"/>
</dbReference>
<evidence type="ECO:0000256" key="10">
    <source>
        <dbReference type="SAM" id="Phobius"/>
    </source>
</evidence>
<keyword evidence="4" id="KW-0677">Repeat</keyword>
<evidence type="ECO:0000256" key="5">
    <source>
        <dbReference type="ARBA" id="ARBA00022837"/>
    </source>
</evidence>
<dbReference type="OrthoDB" id="430044at2759"/>
<evidence type="ECO:0000256" key="4">
    <source>
        <dbReference type="ARBA" id="ARBA00022737"/>
    </source>
</evidence>
<proteinExistence type="inferred from homology"/>
<sequence length="3101" mass="348228">MYGALGLLRFAFLLKFVLECRGFRLVAKLEPITVELGRSVFLDPVRDLKITFPEGATCKVEVLRTDPLSQRVGFLSPDTFPCDFSLGEVQYSHLGSMFFMQDFVKLQIRADADTQTRLIPLNLRVTVSFTEMEIVKKNLPIKVFELGGISTGINNDVLEFKDDVTKTCSVTILNFNNGGVNSRYGELVNVTRDQGKTASFECSDFLRSNIRYQHKKLSSSNRDFIPLVVELIDENTHRIEREYFQIIVRIMEARSNQRPVASFEASHTVEVNQYTLAPITSDILAASDAETDAREIIFNITQALQSGEGSLVNTDDPYHSLTAFYQRDVEQFKIAYRPPTAQSSELRMFQVRLEAVDTEGAKSEQILLLIMVKPTNNQAPIVTKNAGLSLFEGQSRAITEKFNLAISDKDNFNDVRLQVIGGLRHGELRIIGHKVNQFMATDLEIPVITYHHDGSDTYSDNIIFRLTDTQHDVKFLFPITIGPVDDTAPTLVHNTGLTLDEGDLALIDQYMLSATDIDSEDSKIKFKLISHPNFQENADNSLFEETSIGVLCLRTKTPPERGENWVLLENGVYETNVTQFSQDDINNRRLYYRHLGGEYFSDEVAFVMFDEADDPNVSPIKTFQVTIRRVDDLPPFLFPGCPLELIADEKGLEALSEDVLHYTDKDSNDDELLFFITKEPSFIDDGLNRSESAGEILLSNTKAKVLRFNQLQLRHKKIIFKSPDLELGTKPRYVQFEFSVSDLSGNTLRNQAFRVILTPVNNQGPRVVVKPLEVDELNQAILGSAHLTAFDEDTPKHELTLTLVSPPRYGFLIKNDLELQYLDTFSVQDVAASQVWYRHATKGETSDEVGLTVDDGIQRQNFLLEIVIIPERKNVTCHVYNMTVTVKENSREAIKIHSSSQSPRDTEIILRIASPPRVGRILRDGKVSYEFSVQDLEAGVVYYEHIGRETGLQGDVDHFNMTLLNDTETWIREGRRYEAVTVVTMILPVDSQPPAVSRNEPLVVLEGGETKLTSRHLTIVDPDTRDSDVTCTIDIQPTVGFLENVTPSRGSEISNAGKRVTSFTIDEIRAGRISYVQDKYENSEPTMDWAAFSCSDGNNTSPRYLLNIDIIPQNDEIPQIFIREFKVDEGDEMIIDVAVLNAVDTDEPLDELVFFVVTPPSHGMITDTRRGAVAPVPRFSLTQIKKSTSIVYQHDGSESTQDSFVVSVTDGKYNTTRSIPVIITPIDDEEPTLSVNIGLQIEFVGESRPITPNNLRATDIDSSDENITFIVRSPPRSGYLRLINLNGSVQNLGRWQRFTQRDIEERRLVYSQDPHIPSERDQIKFDISDGKNTRLNQIFYVQISAGDRIHPTVINKGVQLTQDSRVIISTNFLSASDTGSPNEKLRFLLKKQPLKGHLEHLDFPGLRLNSFTQLDLAGNKIVYVHTSTDEAKADSFDFEVSDGTNGVVRTFLVTLLNIDNKKPVLIHRKLVVNEGESILITPFELRADDQDTPPANLVYTVTRVPLHGWLLNRGIPTHVFTQEDINLNRISYAHDGTDVVKDSFKITISDGIHNKFYMFPDTENVVREPQEIQVFVVPVDNRIPQLVINRAATNLENLPGNKIGLVIRSASLRVADLDSDNSELLYIVTAQPSNGDLVAQGNYHSNGSITNFTQSDIDAGNISYVLHEGCNATNDGFNFDVSDPAGNVLRFQRFSLTWAWVSFERQKYHVSETEGTISLGIIRKGFLGDPSFIRMAIKGLTATRGQDFSLVSPAHVHFSPGQRKAEWKLIVEDDGIYEANETLEVELRSPEMCVIRQPKTAHVTISDPEDVPSVEVVQSHFVVEESVGEVRIPLRRTGDTSQRLYVSCVTTFLGEEGWATGTLPTSILSYSDFITRPDSKHSVITFGKGDTVKYCPVTIIDDSLYENEEKFYVKVISHLGSRINSERNSSIIVIAPDVKDEPKVFFDRGRYSVDESVGKIDVSLKRTGTDLSKPSSVFLRSRQMDPISARATEDYIPVIQMVYFPPFSKIQTVQVTIRDDQGLPKVEGMEEFELVLRTPINAGLGQASETVVAIDDSISDLPTIQFEKTAYFANEESGTLNVVLMRSGDLSYTSSVRCYTRYLTAQVERDFKERPDTDKSLVLFYPGEYRKICPVTILNDVVFEGKEMFRLRLGSVDKASRIGKRNTSIISILDSADKPVIQFTKERVFVVGPAVAGANSEALIPVKKTGDPTVRSKVRVYTLDGSAKAGRSYQPMTEIIEFSGNKSAHVIAIKLLFDAHRKIRSAFSVHLSSDMTGESSLGLKKVIVYIEQPSTNPTVTFPLSPRIVSLRDYDDVSGAGSEVIMGYPLICVTACDPKHPRYAETGSICSSQRINNRLTQFRWQVGDDSKDLTSDSFFARTDLVTLDSSYLVPGTRVRCVARAVSDRGELGLESTSPQVNVSRKDGLCTPRDPHRMGSQEIVASISFTGMTSDKYSNKVHIKLAIPHTDGLIPVISTKRLRNFKRILRPGVLRQAQHKCSNLLDVNELITNFGFVSPSMKDRESMIEGEPYQFSSELRSNRTIRFYRNLDLESCVWTFNSYYDLSELTQYCGASVTSDGQSRDIAQSQITVRVPLYVSYVYRVPRSRGDWVHYDHAMYLRLYLTYDTAVLLNNGIQTPEGGMFKGDLWPTAISVREEDKKLVVNFNTRTKFRGTYLIKNPGTQAMAAVMSRDRPHLSFGLSLVSSEQTFDYPKQTWRFQSQFALRDYTGVYFIKLIPCTVDEVGVSYSEPPTCHPRDPVTFTLPIRFQQVPDPVPGQFTLNAQFLLLANRDQWLDGDVNGMKDLNVDAAFSRDTKIYGRISLLEARGFGKGRKGYALAAEKVYLCTGVGEFIPTYDPLKNKFGCMAQSLYLEHRLKVLDREEPDTIDTHLSNVPFKAKFAEQEVPAANFSEDPGSDGFLMNSAPLFEVPRSRKWFMHAIYSVTSGVNSRPARSIGRSTADRNEVTSHILSEVNSRSFKLSHRLYRRDLGDNRQIGDHGQGANIKMIRLISEPTETETTRNTSSADSPKEVKETELNRAHDTSLVNPLVIGIAVVCLLLLVALVVVAVFFRRKLLTQQTQNSSAVESRSEEVTIMRRRGVAV</sequence>
<dbReference type="SMART" id="SM00237">
    <property type="entry name" value="Calx_beta"/>
    <property type="match status" value="4"/>
</dbReference>
<keyword evidence="5" id="KW-0106">Calcium</keyword>
<dbReference type="PANTHER" id="PTHR45739:SF8">
    <property type="entry name" value="FRAS1-RELATED EXTRACELLULAR MATRIX PROTEIN 1"/>
    <property type="match status" value="1"/>
</dbReference>
<evidence type="ECO:0000313" key="14">
    <source>
        <dbReference type="Proteomes" id="UP000275408"/>
    </source>
</evidence>
<reference evidence="13 14" key="1">
    <citation type="journal article" date="2018" name="Sci. Rep.">
        <title>Comparative analysis of the Pocillopora damicornis genome highlights role of immune system in coral evolution.</title>
        <authorList>
            <person name="Cunning R."/>
            <person name="Bay R.A."/>
            <person name="Gillette P."/>
            <person name="Baker A.C."/>
            <person name="Traylor-Knowles N."/>
        </authorList>
    </citation>
    <scope>NUCLEOTIDE SEQUENCE [LARGE SCALE GENOMIC DNA]</scope>
    <source>
        <strain evidence="13">RSMAS</strain>
        <tissue evidence="13">Whole animal</tissue>
    </source>
</reference>
<feature type="domain" description="Calx-beta" evidence="12">
    <location>
        <begin position="1689"/>
        <end position="1788"/>
    </location>
</feature>
<dbReference type="Proteomes" id="UP000275408">
    <property type="component" value="Unassembled WGS sequence"/>
</dbReference>
<dbReference type="PROSITE" id="PS51854">
    <property type="entry name" value="CSPG"/>
    <property type="match status" value="11"/>
</dbReference>
<evidence type="ECO:0000259" key="12">
    <source>
        <dbReference type="SMART" id="SM00237"/>
    </source>
</evidence>
<evidence type="ECO:0000256" key="3">
    <source>
        <dbReference type="ARBA" id="ARBA00022729"/>
    </source>
</evidence>
<evidence type="ECO:0000256" key="11">
    <source>
        <dbReference type="SAM" id="SignalP"/>
    </source>
</evidence>
<feature type="repeat" description="CSPG" evidence="8">
    <location>
        <begin position="1583"/>
        <end position="1682"/>
    </location>
</feature>
<dbReference type="Pfam" id="PF03160">
    <property type="entry name" value="Calx-beta"/>
    <property type="match status" value="3"/>
</dbReference>
<keyword evidence="10" id="KW-0812">Transmembrane</keyword>
<feature type="repeat" description="CSPG" evidence="8">
    <location>
        <begin position="763"/>
        <end position="854"/>
    </location>
</feature>
<dbReference type="STRING" id="46731.A0A3M6UPL5"/>
<feature type="domain" description="Calx-beta" evidence="12">
    <location>
        <begin position="2050"/>
        <end position="2154"/>
    </location>
</feature>
<feature type="transmembrane region" description="Helical" evidence="10">
    <location>
        <begin position="3047"/>
        <end position="3069"/>
    </location>
</feature>
<feature type="repeat" description="CSPG" evidence="8">
    <location>
        <begin position="258"/>
        <end position="354"/>
    </location>
</feature>
<feature type="repeat" description="CSPG" evidence="8">
    <location>
        <begin position="1116"/>
        <end position="1209"/>
    </location>
</feature>
<dbReference type="InterPro" id="IPR045658">
    <property type="entry name" value="FRAS1-rel_N"/>
</dbReference>
<evidence type="ECO:0000256" key="6">
    <source>
        <dbReference type="ARBA" id="ARBA00022889"/>
    </source>
</evidence>
<comment type="caution">
    <text evidence="13">The sequence shown here is derived from an EMBL/GenBank/DDBJ whole genome shotgun (WGS) entry which is preliminary data.</text>
</comment>
<feature type="signal peptide" evidence="11">
    <location>
        <begin position="1"/>
        <end position="22"/>
    </location>
</feature>
<protein>
    <recommendedName>
        <fullName evidence="12">Calx-beta domain-containing protein</fullName>
    </recommendedName>
</protein>
<feature type="chain" id="PRO_5018226225" description="Calx-beta domain-containing protein" evidence="11">
    <location>
        <begin position="23"/>
        <end position="3101"/>
    </location>
</feature>
<feature type="domain" description="Calx-beta" evidence="12">
    <location>
        <begin position="1801"/>
        <end position="1916"/>
    </location>
</feature>
<feature type="domain" description="Calx-beta" evidence="12">
    <location>
        <begin position="1933"/>
        <end position="2037"/>
    </location>
</feature>
<evidence type="ECO:0000256" key="2">
    <source>
        <dbReference type="ARBA" id="ARBA00022723"/>
    </source>
</evidence>
<evidence type="ECO:0000256" key="7">
    <source>
        <dbReference type="ARBA" id="ARBA00023180"/>
    </source>
</evidence>
<dbReference type="EMBL" id="RCHS01001028">
    <property type="protein sequence ID" value="RMX55627.1"/>
    <property type="molecule type" value="Genomic_DNA"/>
</dbReference>
<keyword evidence="2" id="KW-0479">Metal-binding</keyword>
<feature type="repeat" description="CSPG" evidence="8">
    <location>
        <begin position="1461"/>
        <end position="1549"/>
    </location>
</feature>
<evidence type="ECO:0000256" key="1">
    <source>
        <dbReference type="ARBA" id="ARBA00005529"/>
    </source>
</evidence>
<feature type="repeat" description="CSPG" evidence="8">
    <location>
        <begin position="1230"/>
        <end position="1328"/>
    </location>
</feature>
<dbReference type="Pfam" id="PF19309">
    <property type="entry name" value="Frem_N"/>
    <property type="match status" value="1"/>
</dbReference>
<organism evidence="13 14">
    <name type="scientific">Pocillopora damicornis</name>
    <name type="common">Cauliflower coral</name>
    <name type="synonym">Millepora damicornis</name>
    <dbReference type="NCBI Taxonomy" id="46731"/>
    <lineage>
        <taxon>Eukaryota</taxon>
        <taxon>Metazoa</taxon>
        <taxon>Cnidaria</taxon>
        <taxon>Anthozoa</taxon>
        <taxon>Hexacorallia</taxon>
        <taxon>Scleractinia</taxon>
        <taxon>Astrocoeniina</taxon>
        <taxon>Pocilloporidae</taxon>
        <taxon>Pocillopora</taxon>
    </lineage>
</organism>
<keyword evidence="14" id="KW-1185">Reference proteome</keyword>
<dbReference type="InterPro" id="IPR038081">
    <property type="entry name" value="CalX-like_sf"/>
</dbReference>
<dbReference type="InterPro" id="IPR051561">
    <property type="entry name" value="FRAS1_ECM"/>
</dbReference>
<evidence type="ECO:0000313" key="13">
    <source>
        <dbReference type="EMBL" id="RMX55627.1"/>
    </source>
</evidence>
<dbReference type="SUPFAM" id="SSF141072">
    <property type="entry name" value="CalX-like"/>
    <property type="match status" value="5"/>
</dbReference>
<dbReference type="Gene3D" id="2.60.40.2030">
    <property type="match status" value="5"/>
</dbReference>